<gene>
    <name evidence="1" type="ORF">CLF_107925</name>
</gene>
<proteinExistence type="predicted"/>
<reference evidence="1" key="1">
    <citation type="journal article" date="2011" name="Genome Biol.">
        <title>The draft genome of the carcinogenic human liver fluke Clonorchis sinensis.</title>
        <authorList>
            <person name="Wang X."/>
            <person name="Chen W."/>
            <person name="Huang Y."/>
            <person name="Sun J."/>
            <person name="Men J."/>
            <person name="Liu H."/>
            <person name="Luo F."/>
            <person name="Guo L."/>
            <person name="Lv X."/>
            <person name="Deng C."/>
            <person name="Zhou C."/>
            <person name="Fan Y."/>
            <person name="Li X."/>
            <person name="Huang L."/>
            <person name="Hu Y."/>
            <person name="Liang C."/>
            <person name="Hu X."/>
            <person name="Xu J."/>
            <person name="Yu X."/>
        </authorList>
    </citation>
    <scope>NUCLEOTIDE SEQUENCE [LARGE SCALE GENOMIC DNA]</scope>
    <source>
        <strain evidence="1">Henan</strain>
    </source>
</reference>
<dbReference type="EMBL" id="DF143281">
    <property type="protein sequence ID" value="GAA52359.1"/>
    <property type="molecule type" value="Genomic_DNA"/>
</dbReference>
<evidence type="ECO:0000313" key="1">
    <source>
        <dbReference type="EMBL" id="GAA52359.1"/>
    </source>
</evidence>
<accession>G7YHC6</accession>
<dbReference type="Proteomes" id="UP000008909">
    <property type="component" value="Unassembled WGS sequence"/>
</dbReference>
<dbReference type="AlphaFoldDB" id="G7YHC6"/>
<name>G7YHC6_CLOSI</name>
<reference key="2">
    <citation type="submission" date="2011-10" db="EMBL/GenBank/DDBJ databases">
        <title>The genome and transcriptome sequence of Clonorchis sinensis provide insights into the carcinogenic liver fluke.</title>
        <authorList>
            <person name="Wang X."/>
            <person name="Huang Y."/>
            <person name="Chen W."/>
            <person name="Liu H."/>
            <person name="Guo L."/>
            <person name="Chen Y."/>
            <person name="Luo F."/>
            <person name="Zhou W."/>
            <person name="Sun J."/>
            <person name="Mao Q."/>
            <person name="Liang P."/>
            <person name="Zhou C."/>
            <person name="Tian Y."/>
            <person name="Men J."/>
            <person name="Lv X."/>
            <person name="Huang L."/>
            <person name="Zhou J."/>
            <person name="Hu Y."/>
            <person name="Li R."/>
            <person name="Zhang F."/>
            <person name="Lei H."/>
            <person name="Li X."/>
            <person name="Hu X."/>
            <person name="Liang C."/>
            <person name="Xu J."/>
            <person name="Wu Z."/>
            <person name="Yu X."/>
        </authorList>
    </citation>
    <scope>NUCLEOTIDE SEQUENCE</scope>
    <source>
        <strain>Henan</strain>
    </source>
</reference>
<keyword evidence="2" id="KW-1185">Reference proteome</keyword>
<organism evidence="1 2">
    <name type="scientific">Clonorchis sinensis</name>
    <name type="common">Chinese liver fluke</name>
    <dbReference type="NCBI Taxonomy" id="79923"/>
    <lineage>
        <taxon>Eukaryota</taxon>
        <taxon>Metazoa</taxon>
        <taxon>Spiralia</taxon>
        <taxon>Lophotrochozoa</taxon>
        <taxon>Platyhelminthes</taxon>
        <taxon>Trematoda</taxon>
        <taxon>Digenea</taxon>
        <taxon>Opisthorchiida</taxon>
        <taxon>Opisthorchiata</taxon>
        <taxon>Opisthorchiidae</taxon>
        <taxon>Clonorchis</taxon>
    </lineage>
</organism>
<sequence length="504" mass="57331">MLKSITVSRRSRMRIRSGLMRVRNSCSKRFENGVSQRETFCELPCNPIITSISNIMCDPAGLHNIHQTLWLTTVSTTEDPFVTDNCHAIGRPDYTRKHAFWKQELPNREGRSDRIPQTATTNATVRLIALRGHYFFLAVHARTLDSDQKSEIPTKLTNCWVINHIAWYSALALSNSNSAASNFYLRRACFLHTRRSRPRRQKHSLRCQGTGSLVAASTIQEPYPSPPGSPRDAPSATAIQMMLNHDWLLDPHFPPIRVDLMLNWQAAYFVMIACGFGVWCDDNRKRLTRDVHLRGCPRAQVRRRDDRDYHTQSDVLPVVHHIPNTYRMGVLRAPTRLPQLHYPGKENVNAHKFPRRIVLVFYASVKVKFVHNEGPPWTLIAYLNFGYSSKPLSFPKIPDDATLATPATYDQESVQLSSEYHASVILKGLAKSVGCLCSTNIQDIWKTSEQHYLLRSGEANETAVSFSDCRTSIRPYWCCFMCRNKTNLSFTNSTKPADASGCGF</sequence>
<evidence type="ECO:0000313" key="2">
    <source>
        <dbReference type="Proteomes" id="UP000008909"/>
    </source>
</evidence>
<protein>
    <submittedName>
        <fullName evidence="1">Uncharacterized protein</fullName>
    </submittedName>
</protein>